<dbReference type="GO" id="GO:0007166">
    <property type="term" value="P:cell surface receptor signaling pathway"/>
    <property type="evidence" value="ECO:0007669"/>
    <property type="project" value="TreeGrafter"/>
</dbReference>
<dbReference type="PANTHER" id="PTHR31129:SF2">
    <property type="entry name" value="GLYCOPROTEIN HORMONE ALPHA-2"/>
    <property type="match status" value="1"/>
</dbReference>
<dbReference type="SUPFAM" id="SSF57501">
    <property type="entry name" value="Cystine-knot cytokines"/>
    <property type="match status" value="1"/>
</dbReference>
<dbReference type="AlphaFoldDB" id="A0A9Q1CI45"/>
<evidence type="ECO:0000256" key="5">
    <source>
        <dbReference type="ARBA" id="ARBA00023157"/>
    </source>
</evidence>
<comment type="caution">
    <text evidence="7">Lacks conserved residue(s) required for the propagation of feature annotation.</text>
</comment>
<evidence type="ECO:0000256" key="8">
    <source>
        <dbReference type="SAM" id="SignalP"/>
    </source>
</evidence>
<dbReference type="PANTHER" id="PTHR31129">
    <property type="entry name" value="GLYCOPROTEIN HORMONE ALPHA-2"/>
    <property type="match status" value="1"/>
</dbReference>
<dbReference type="OrthoDB" id="6421717at2759"/>
<dbReference type="PROSITE" id="PS01225">
    <property type="entry name" value="CTCK_2"/>
    <property type="match status" value="1"/>
</dbReference>
<evidence type="ECO:0000259" key="9">
    <source>
        <dbReference type="PROSITE" id="PS01225"/>
    </source>
</evidence>
<reference evidence="10" key="1">
    <citation type="submission" date="2021-10" db="EMBL/GenBank/DDBJ databases">
        <title>Tropical sea cucumber genome reveals ecological adaptation and Cuvierian tubules defense mechanism.</title>
        <authorList>
            <person name="Chen T."/>
        </authorList>
    </citation>
    <scope>NUCLEOTIDE SEQUENCE</scope>
    <source>
        <strain evidence="10">Nanhai2018</strain>
        <tissue evidence="10">Muscle</tissue>
    </source>
</reference>
<dbReference type="Gene3D" id="2.10.90.10">
    <property type="entry name" value="Cystine-knot cytokines"/>
    <property type="match status" value="1"/>
</dbReference>
<dbReference type="GO" id="GO:0005179">
    <property type="term" value="F:hormone activity"/>
    <property type="evidence" value="ECO:0007669"/>
    <property type="project" value="InterPro"/>
</dbReference>
<comment type="subcellular location">
    <subcellularLocation>
        <location evidence="1">Secreted</location>
    </subcellularLocation>
</comment>
<dbReference type="Pfam" id="PF03045">
    <property type="entry name" value="DAN"/>
    <property type="match status" value="1"/>
</dbReference>
<dbReference type="SMART" id="SM00041">
    <property type="entry name" value="CT"/>
    <property type="match status" value="1"/>
</dbReference>
<feature type="signal peptide" evidence="8">
    <location>
        <begin position="1"/>
        <end position="24"/>
    </location>
</feature>
<organism evidence="10 11">
    <name type="scientific">Holothuria leucospilota</name>
    <name type="common">Black long sea cucumber</name>
    <name type="synonym">Mertensiothuria leucospilota</name>
    <dbReference type="NCBI Taxonomy" id="206669"/>
    <lineage>
        <taxon>Eukaryota</taxon>
        <taxon>Metazoa</taxon>
        <taxon>Echinodermata</taxon>
        <taxon>Eleutherozoa</taxon>
        <taxon>Echinozoa</taxon>
        <taxon>Holothuroidea</taxon>
        <taxon>Aspidochirotacea</taxon>
        <taxon>Aspidochirotida</taxon>
        <taxon>Holothuriidae</taxon>
        <taxon>Holothuria</taxon>
    </lineage>
</organism>
<dbReference type="InterPro" id="IPR052680">
    <property type="entry name" value="Glyco_Hormone_Alpha"/>
</dbReference>
<keyword evidence="3" id="KW-0964">Secreted</keyword>
<gene>
    <name evidence="10" type="ORF">HOLleu_08314</name>
</gene>
<dbReference type="PROSITE" id="PS50277">
    <property type="entry name" value="GLYCO_HORMONE_ALPHA_3"/>
    <property type="match status" value="1"/>
</dbReference>
<dbReference type="Proteomes" id="UP001152320">
    <property type="component" value="Chromosome 3"/>
</dbReference>
<protein>
    <submittedName>
        <fullName evidence="10">Thyrostimulin alpha-2 subunit</fullName>
    </submittedName>
</protein>
<feature type="chain" id="PRO_5040123408" evidence="8">
    <location>
        <begin position="25"/>
        <end position="129"/>
    </location>
</feature>
<sequence>MNVEGQVVLLVSYVLLISIPCCKANDKNPVWRQPGCHLVGFAKLIEVDDCRTVTVIVNACRGYCLSYSYPSDYERYISGNGQQSVTSTGTCCSVHRTHDVDVVLSCIDNQQRMVTLRSAAQCSCSLCEL</sequence>
<evidence type="ECO:0000256" key="4">
    <source>
        <dbReference type="ARBA" id="ARBA00022729"/>
    </source>
</evidence>
<dbReference type="InterPro" id="IPR006207">
    <property type="entry name" value="Cys_knot_C"/>
</dbReference>
<evidence type="ECO:0000256" key="2">
    <source>
        <dbReference type="ARBA" id="ARBA00009128"/>
    </source>
</evidence>
<evidence type="ECO:0000256" key="7">
    <source>
        <dbReference type="PROSITE-ProRule" id="PRU00039"/>
    </source>
</evidence>
<feature type="domain" description="CTCK" evidence="9">
    <location>
        <begin position="22"/>
        <end position="128"/>
    </location>
</feature>
<keyword evidence="6" id="KW-0325">Glycoprotein</keyword>
<dbReference type="InterPro" id="IPR004133">
    <property type="entry name" value="DAN_dom"/>
</dbReference>
<evidence type="ECO:0000313" key="11">
    <source>
        <dbReference type="Proteomes" id="UP001152320"/>
    </source>
</evidence>
<dbReference type="InterPro" id="IPR029034">
    <property type="entry name" value="Cystine-knot_cytokine"/>
</dbReference>
<accession>A0A9Q1CI45</accession>
<keyword evidence="4 8" id="KW-0732">Signal</keyword>
<dbReference type="PROSITE" id="PS01185">
    <property type="entry name" value="CTCK_1"/>
    <property type="match status" value="1"/>
</dbReference>
<dbReference type="GO" id="GO:0051427">
    <property type="term" value="F:hormone receptor binding"/>
    <property type="evidence" value="ECO:0007669"/>
    <property type="project" value="TreeGrafter"/>
</dbReference>
<evidence type="ECO:0000256" key="6">
    <source>
        <dbReference type="ARBA" id="ARBA00023180"/>
    </source>
</evidence>
<keyword evidence="5" id="KW-1015">Disulfide bond</keyword>
<dbReference type="EMBL" id="JAIZAY010000003">
    <property type="protein sequence ID" value="KAJ8045325.1"/>
    <property type="molecule type" value="Genomic_DNA"/>
</dbReference>
<evidence type="ECO:0000256" key="3">
    <source>
        <dbReference type="ARBA" id="ARBA00022525"/>
    </source>
</evidence>
<dbReference type="FunFam" id="2.10.90.10:FF:000049">
    <property type="entry name" value="Glycoprotein hormone alpha 2"/>
    <property type="match status" value="1"/>
</dbReference>
<name>A0A9Q1CI45_HOLLE</name>
<proteinExistence type="inferred from homology"/>
<comment type="similarity">
    <text evidence="2">Belongs to the glycoprotein hormones subunit alpha family.</text>
</comment>
<dbReference type="GO" id="GO:0005615">
    <property type="term" value="C:extracellular space"/>
    <property type="evidence" value="ECO:0007669"/>
    <property type="project" value="TreeGrafter"/>
</dbReference>
<comment type="caution">
    <text evidence="10">The sequence shown here is derived from an EMBL/GenBank/DDBJ whole genome shotgun (WGS) entry which is preliminary data.</text>
</comment>
<keyword evidence="11" id="KW-1185">Reference proteome</keyword>
<evidence type="ECO:0000256" key="1">
    <source>
        <dbReference type="ARBA" id="ARBA00004613"/>
    </source>
</evidence>
<evidence type="ECO:0000313" key="10">
    <source>
        <dbReference type="EMBL" id="KAJ8045325.1"/>
    </source>
</evidence>
<dbReference type="InterPro" id="IPR000476">
    <property type="entry name" value="Glyco_hormone"/>
</dbReference>